<feature type="signal peptide" evidence="1">
    <location>
        <begin position="1"/>
        <end position="22"/>
    </location>
</feature>
<gene>
    <name evidence="3" type="ORF">EV672_10754</name>
</gene>
<proteinExistence type="predicted"/>
<evidence type="ECO:0000259" key="2">
    <source>
        <dbReference type="Pfam" id="PF07589"/>
    </source>
</evidence>
<name>A0A4R6R728_9BURK</name>
<evidence type="ECO:0000313" key="3">
    <source>
        <dbReference type="EMBL" id="TDP81624.1"/>
    </source>
</evidence>
<comment type="caution">
    <text evidence="3">The sequence shown here is derived from an EMBL/GenBank/DDBJ whole genome shotgun (WGS) entry which is preliminary data.</text>
</comment>
<feature type="domain" description="Ice-binding protein C-terminal" evidence="2">
    <location>
        <begin position="177"/>
        <end position="201"/>
    </location>
</feature>
<sequence length="204" mass="20689">MSILRSSFVAASFALSAIAAQAATVIPVTQDGSWYAFTVDALSAQSGGVEWIDSDHDLSGGAGDFQALSFTFTVADKAILKLVDAYTAGDTYNLFIASASGSTAYTSSSVAARDLSDAVPPSFNDSYDGAFADSANFSQLTLTLDAGTYTVTGSLLQSVTVDGFALNATSGGLSVTAVPEPTSLALVLAAAGVVGVVSRRRARG</sequence>
<protein>
    <submittedName>
        <fullName evidence="3">Putative secreted protein with PEP-CTERM sorting signal</fullName>
    </submittedName>
</protein>
<dbReference type="RefSeq" id="WP_166643562.1">
    <property type="nucleotide sequence ID" value="NZ_SNXW01000007.1"/>
</dbReference>
<dbReference type="NCBIfam" id="TIGR02595">
    <property type="entry name" value="PEP_CTERM"/>
    <property type="match status" value="1"/>
</dbReference>
<dbReference type="EMBL" id="SNXW01000007">
    <property type="protein sequence ID" value="TDP81624.1"/>
    <property type="molecule type" value="Genomic_DNA"/>
</dbReference>
<feature type="chain" id="PRO_5020330351" evidence="1">
    <location>
        <begin position="23"/>
        <end position="204"/>
    </location>
</feature>
<dbReference type="Proteomes" id="UP000294593">
    <property type="component" value="Unassembled WGS sequence"/>
</dbReference>
<accession>A0A4R6R728</accession>
<dbReference type="Pfam" id="PF07589">
    <property type="entry name" value="PEP-CTERM"/>
    <property type="match status" value="1"/>
</dbReference>
<organism evidence="3 4">
    <name type="scientific">Aquabacterium commune</name>
    <dbReference type="NCBI Taxonomy" id="70586"/>
    <lineage>
        <taxon>Bacteria</taxon>
        <taxon>Pseudomonadati</taxon>
        <taxon>Pseudomonadota</taxon>
        <taxon>Betaproteobacteria</taxon>
        <taxon>Burkholderiales</taxon>
        <taxon>Aquabacterium</taxon>
    </lineage>
</organism>
<evidence type="ECO:0000256" key="1">
    <source>
        <dbReference type="SAM" id="SignalP"/>
    </source>
</evidence>
<reference evidence="3 4" key="1">
    <citation type="submission" date="2019-03" db="EMBL/GenBank/DDBJ databases">
        <title>Genomic Encyclopedia of Type Strains, Phase IV (KMG-IV): sequencing the most valuable type-strain genomes for metagenomic binning, comparative biology and taxonomic classification.</title>
        <authorList>
            <person name="Goeker M."/>
        </authorList>
    </citation>
    <scope>NUCLEOTIDE SEQUENCE [LARGE SCALE GENOMIC DNA]</scope>
    <source>
        <strain evidence="3 4">DSM 11901</strain>
    </source>
</reference>
<dbReference type="InterPro" id="IPR013424">
    <property type="entry name" value="Ice-binding_C"/>
</dbReference>
<keyword evidence="4" id="KW-1185">Reference proteome</keyword>
<evidence type="ECO:0000313" key="4">
    <source>
        <dbReference type="Proteomes" id="UP000294593"/>
    </source>
</evidence>
<keyword evidence="1" id="KW-0732">Signal</keyword>
<dbReference type="AlphaFoldDB" id="A0A4R6R728"/>